<proteinExistence type="predicted"/>
<gene>
    <name evidence="3" type="ORF">ACFFHQ_03370</name>
</gene>
<keyword evidence="3" id="KW-0808">Transferase</keyword>
<dbReference type="PANTHER" id="PTHR12526:SF630">
    <property type="entry name" value="GLYCOSYLTRANSFERASE"/>
    <property type="match status" value="1"/>
</dbReference>
<feature type="domain" description="Glycosyl transferase family 1" evidence="1">
    <location>
        <begin position="195"/>
        <end position="340"/>
    </location>
</feature>
<dbReference type="EMBL" id="JBHLVN010000012">
    <property type="protein sequence ID" value="MFC0296529.1"/>
    <property type="molecule type" value="Genomic_DNA"/>
</dbReference>
<dbReference type="Proteomes" id="UP001589785">
    <property type="component" value="Unassembled WGS sequence"/>
</dbReference>
<dbReference type="InterPro" id="IPR028098">
    <property type="entry name" value="Glyco_trans_4-like_N"/>
</dbReference>
<dbReference type="RefSeq" id="WP_066234953.1">
    <property type="nucleotide sequence ID" value="NZ_JBHLVN010000012.1"/>
</dbReference>
<keyword evidence="4" id="KW-1185">Reference proteome</keyword>
<dbReference type="Pfam" id="PF13439">
    <property type="entry name" value="Glyco_transf_4"/>
    <property type="match status" value="1"/>
</dbReference>
<keyword evidence="3" id="KW-0328">Glycosyltransferase</keyword>
<dbReference type="InterPro" id="IPR001296">
    <property type="entry name" value="Glyco_trans_1"/>
</dbReference>
<sequence length="375" mass="43271">MEKKLKILHANTGLVAGGAERLIAEMLPIMKAKGYEVEVLLLEDKGNNIFEKSLKESNIKISVLKYNHKFDLRNFFEIRKIIKKYDIVHAHIFPMQYWIPLASIGLRKKPVLVTTEHSTHNRRRNHKSLRLLEKFIYSLYDKIISITPETENNLLHWLKVSKNERFQVILNGVHLEKFNNARPVKLDKVLGTEVQPEDKFLLMVARFSKEKDHETLFKAIQLLPNNIKLILIGEGELEDYYKKLAIDYKIDDRVFFLGKRSDVPEITKSVDICILSSNWEGFGLVVVEAMAAGKPVIASRVPGLDKTVSGAGILFEKGDYKELADIIQNVLSDQKLYKSLCDKSLLHSKKFDISKMVNQYLEIYNDLIKTKKNFK</sequence>
<evidence type="ECO:0000313" key="4">
    <source>
        <dbReference type="Proteomes" id="UP001589785"/>
    </source>
</evidence>
<comment type="caution">
    <text evidence="3">The sequence shown here is derived from an EMBL/GenBank/DDBJ whole genome shotgun (WGS) entry which is preliminary data.</text>
</comment>
<evidence type="ECO:0000313" key="3">
    <source>
        <dbReference type="EMBL" id="MFC0296529.1"/>
    </source>
</evidence>
<evidence type="ECO:0000259" key="2">
    <source>
        <dbReference type="Pfam" id="PF13439"/>
    </source>
</evidence>
<feature type="domain" description="Glycosyltransferase subfamily 4-like N-terminal" evidence="2">
    <location>
        <begin position="17"/>
        <end position="176"/>
    </location>
</feature>
<dbReference type="GO" id="GO:0016757">
    <property type="term" value="F:glycosyltransferase activity"/>
    <property type="evidence" value="ECO:0007669"/>
    <property type="project" value="UniProtKB-KW"/>
</dbReference>
<dbReference type="SUPFAM" id="SSF53756">
    <property type="entry name" value="UDP-Glycosyltransferase/glycogen phosphorylase"/>
    <property type="match status" value="1"/>
</dbReference>
<evidence type="ECO:0000259" key="1">
    <source>
        <dbReference type="Pfam" id="PF00534"/>
    </source>
</evidence>
<dbReference type="PANTHER" id="PTHR12526">
    <property type="entry name" value="GLYCOSYLTRANSFERASE"/>
    <property type="match status" value="1"/>
</dbReference>
<name>A0ABV6GPV5_9BACL</name>
<dbReference type="Gene3D" id="3.40.50.2000">
    <property type="entry name" value="Glycogen Phosphorylase B"/>
    <property type="match status" value="2"/>
</dbReference>
<organism evidence="3 4">
    <name type="scientific">Geobacillus jurassicus</name>
    <dbReference type="NCBI Taxonomy" id="235932"/>
    <lineage>
        <taxon>Bacteria</taxon>
        <taxon>Bacillati</taxon>
        <taxon>Bacillota</taxon>
        <taxon>Bacilli</taxon>
        <taxon>Bacillales</taxon>
        <taxon>Anoxybacillaceae</taxon>
        <taxon>Geobacillus</taxon>
    </lineage>
</organism>
<dbReference type="EC" id="2.4.-.-" evidence="3"/>
<protein>
    <submittedName>
        <fullName evidence="3">Glycosyltransferase</fullName>
        <ecNumber evidence="3">2.4.-.-</ecNumber>
    </submittedName>
</protein>
<dbReference type="Pfam" id="PF00534">
    <property type="entry name" value="Glycos_transf_1"/>
    <property type="match status" value="1"/>
</dbReference>
<reference evidence="3 4" key="1">
    <citation type="submission" date="2024-09" db="EMBL/GenBank/DDBJ databases">
        <authorList>
            <person name="Sun Q."/>
            <person name="Mori K."/>
        </authorList>
    </citation>
    <scope>NUCLEOTIDE SEQUENCE [LARGE SCALE GENOMIC DNA]</scope>
    <source>
        <strain evidence="3 4">CCM 7224</strain>
    </source>
</reference>
<accession>A0ABV6GPV5</accession>